<dbReference type="SMART" id="SM00257">
    <property type="entry name" value="LysM"/>
    <property type="match status" value="1"/>
</dbReference>
<dbReference type="FunFam" id="3.10.350.10:FF:000001">
    <property type="entry name" value="Peptidoglycan-binding protein LysM"/>
    <property type="match status" value="1"/>
</dbReference>
<dbReference type="EMBL" id="JADJEV010000005">
    <property type="protein sequence ID" value="MBK6975057.1"/>
    <property type="molecule type" value="Genomic_DNA"/>
</dbReference>
<dbReference type="Pfam" id="PF04972">
    <property type="entry name" value="BON"/>
    <property type="match status" value="1"/>
</dbReference>
<dbReference type="InterPro" id="IPR052196">
    <property type="entry name" value="Bact_Kbp"/>
</dbReference>
<keyword evidence="2" id="KW-0963">Cytoplasm</keyword>
<evidence type="ECO:0000313" key="6">
    <source>
        <dbReference type="EMBL" id="MBK6975057.1"/>
    </source>
</evidence>
<dbReference type="SUPFAM" id="SSF54106">
    <property type="entry name" value="LysM domain"/>
    <property type="match status" value="1"/>
</dbReference>
<dbReference type="Gene3D" id="3.10.350.10">
    <property type="entry name" value="LysM domain"/>
    <property type="match status" value="1"/>
</dbReference>
<dbReference type="PROSITE" id="PS50914">
    <property type="entry name" value="BON"/>
    <property type="match status" value="1"/>
</dbReference>
<dbReference type="Pfam" id="PF01476">
    <property type="entry name" value="LysM"/>
    <property type="match status" value="1"/>
</dbReference>
<dbReference type="PANTHER" id="PTHR34700:SF8">
    <property type="entry name" value="POTASSIUM BINDING PROTEIN KBP"/>
    <property type="match status" value="1"/>
</dbReference>
<evidence type="ECO:0000256" key="3">
    <source>
        <dbReference type="ARBA" id="ARBA00072219"/>
    </source>
</evidence>
<dbReference type="GO" id="GO:0005737">
    <property type="term" value="C:cytoplasm"/>
    <property type="evidence" value="ECO:0007669"/>
    <property type="project" value="UniProtKB-SubCell"/>
</dbReference>
<dbReference type="InterPro" id="IPR018392">
    <property type="entry name" value="LysM"/>
</dbReference>
<feature type="domain" description="BON" evidence="4">
    <location>
        <begin position="38"/>
        <end position="106"/>
    </location>
</feature>
<evidence type="ECO:0000259" key="4">
    <source>
        <dbReference type="PROSITE" id="PS50914"/>
    </source>
</evidence>
<evidence type="ECO:0000256" key="1">
    <source>
        <dbReference type="ARBA" id="ARBA00004496"/>
    </source>
</evidence>
<accession>A0A9D7E713</accession>
<evidence type="ECO:0000259" key="5">
    <source>
        <dbReference type="PROSITE" id="PS51782"/>
    </source>
</evidence>
<sequence>MGLIAFMKEAGEKLFGRGEAKAAQESAAAAPTPVNVDAANAAAAGAIKTYIETMGLKCDDLAVKFDGNYVTVSGCAADQATKEKIILSAGNVDGVLGVYDDLSVTASEPESQYHTVVKGDNLSKIAAHYYGNASKYPVIFEANKPMLSHPDKIYPGQVLRIPPAA</sequence>
<dbReference type="InterPro" id="IPR007055">
    <property type="entry name" value="BON_dom"/>
</dbReference>
<name>A0A9D7E713_9PROT</name>
<dbReference type="InterPro" id="IPR036779">
    <property type="entry name" value="LysM_dom_sf"/>
</dbReference>
<comment type="caution">
    <text evidence="6">The sequence shown here is derived from an EMBL/GenBank/DDBJ whole genome shotgun (WGS) entry which is preliminary data.</text>
</comment>
<comment type="subcellular location">
    <subcellularLocation>
        <location evidence="1">Cytoplasm</location>
    </subcellularLocation>
</comment>
<reference evidence="6" key="1">
    <citation type="submission" date="2020-10" db="EMBL/GenBank/DDBJ databases">
        <title>Connecting structure to function with the recovery of over 1000 high-quality activated sludge metagenome-assembled genomes encoding full-length rRNA genes using long-read sequencing.</title>
        <authorList>
            <person name="Singleton C.M."/>
            <person name="Petriglieri F."/>
            <person name="Kristensen J.M."/>
            <person name="Kirkegaard R.H."/>
            <person name="Michaelsen T.Y."/>
            <person name="Andersen M.H."/>
            <person name="Karst S.M."/>
            <person name="Dueholm M.S."/>
            <person name="Nielsen P.H."/>
            <person name="Albertsen M."/>
        </authorList>
    </citation>
    <scope>NUCLEOTIDE SEQUENCE</scope>
    <source>
        <strain evidence="6">Bjer_18-Q3-R1-45_BAT3C.347</strain>
    </source>
</reference>
<dbReference type="AlphaFoldDB" id="A0A9D7E713"/>
<feature type="domain" description="LysM" evidence="5">
    <location>
        <begin position="112"/>
        <end position="161"/>
    </location>
</feature>
<gene>
    <name evidence="6" type="primary">lysM</name>
    <name evidence="6" type="ORF">IPH26_19695</name>
</gene>
<dbReference type="PANTHER" id="PTHR34700">
    <property type="entry name" value="POTASSIUM BINDING PROTEIN KBP"/>
    <property type="match status" value="1"/>
</dbReference>
<dbReference type="CDD" id="cd00118">
    <property type="entry name" value="LysM"/>
    <property type="match status" value="1"/>
</dbReference>
<dbReference type="NCBIfam" id="NF008399">
    <property type="entry name" value="PRK11198.1"/>
    <property type="match status" value="1"/>
</dbReference>
<evidence type="ECO:0000256" key="2">
    <source>
        <dbReference type="ARBA" id="ARBA00022490"/>
    </source>
</evidence>
<proteinExistence type="predicted"/>
<protein>
    <recommendedName>
        <fullName evidence="3">Potassium binding protein Kbp</fullName>
    </recommendedName>
</protein>
<dbReference type="Proteomes" id="UP000807785">
    <property type="component" value="Unassembled WGS sequence"/>
</dbReference>
<dbReference type="PROSITE" id="PS51782">
    <property type="entry name" value="LYSM"/>
    <property type="match status" value="1"/>
</dbReference>
<evidence type="ECO:0000313" key="7">
    <source>
        <dbReference type="Proteomes" id="UP000807785"/>
    </source>
</evidence>
<organism evidence="6 7">
    <name type="scientific">Candidatus Methylophosphatis roskildensis</name>
    <dbReference type="NCBI Taxonomy" id="2899263"/>
    <lineage>
        <taxon>Bacteria</taxon>
        <taxon>Pseudomonadati</taxon>
        <taxon>Pseudomonadota</taxon>
        <taxon>Betaproteobacteria</taxon>
        <taxon>Nitrosomonadales</taxon>
        <taxon>Sterolibacteriaceae</taxon>
        <taxon>Candidatus Methylophosphatis</taxon>
    </lineage>
</organism>